<dbReference type="OMA" id="NCPWCSC"/>
<keyword evidence="4" id="KW-1185">Reference proteome</keyword>
<dbReference type="Proteomes" id="UP000024404">
    <property type="component" value="Unassembled WGS sequence"/>
</dbReference>
<name>A0A8R1TZK5_ONCVO</name>
<dbReference type="EnsemblMetazoa" id="OVOC8322.1">
    <property type="protein sequence ID" value="OVOC8322.1"/>
    <property type="gene ID" value="WBGene00245131"/>
</dbReference>
<sequence length="372" mass="41412">MMLMWNRISFSEKHLVMIKLSVLVVLVALISRKFLIHCSSSMLKSPVQSSVTSFWVTVEPISVKWTKGCLAAAGCADSRLTLSEWNLVSDERISSSWSIQELFDSSHMFASYWSKGRPADLTFNYEVVGADPIYGFSRTCDSTRAIRVFDDKHKLVPKTADQVITSTVASSQQSDKITLNLTGKCFNAAIIVQKYESNCPWCSCGEGYAIVGQLSESESRDLLYHVNNSSETLIDVGLMALSAIAVATSAAFSCVLIAYLRERRYNCERSVASCSMKFCDNNSTIYQVHQTNSHKKRLINSEITRYQPTCDCPTLMSCQVESSHCGSTLENDVSGCRIATDDWKIESALLDGIHRYYKSSDIPSAYNGNLKI</sequence>
<dbReference type="AlphaFoldDB" id="A0A8R1TZK5"/>
<evidence type="ECO:0000259" key="2">
    <source>
        <dbReference type="Pfam" id="PF25330"/>
    </source>
</evidence>
<organism evidence="3 4">
    <name type="scientific">Onchocerca volvulus</name>
    <dbReference type="NCBI Taxonomy" id="6282"/>
    <lineage>
        <taxon>Eukaryota</taxon>
        <taxon>Metazoa</taxon>
        <taxon>Ecdysozoa</taxon>
        <taxon>Nematoda</taxon>
        <taxon>Chromadorea</taxon>
        <taxon>Rhabditida</taxon>
        <taxon>Spirurina</taxon>
        <taxon>Spiruromorpha</taxon>
        <taxon>Filarioidea</taxon>
        <taxon>Onchocercidae</taxon>
        <taxon>Onchocerca</taxon>
    </lineage>
</organism>
<dbReference type="InterPro" id="IPR057569">
    <property type="entry name" value="C2_nem"/>
</dbReference>
<keyword evidence="1" id="KW-0472">Membrane</keyword>
<proteinExistence type="predicted"/>
<dbReference type="PANTHER" id="PTHR38626">
    <property type="entry name" value="SKN-1 DEPENDENT ZYGOTIC TRANSCRIPT-RELATED"/>
    <property type="match status" value="1"/>
</dbReference>
<reference evidence="3" key="2">
    <citation type="submission" date="2022-06" db="UniProtKB">
        <authorList>
            <consortium name="EnsemblMetazoa"/>
        </authorList>
    </citation>
    <scope>IDENTIFICATION</scope>
</reference>
<reference evidence="4" key="1">
    <citation type="submission" date="2013-10" db="EMBL/GenBank/DDBJ databases">
        <title>Genome sequencing of Onchocerca volvulus.</title>
        <authorList>
            <person name="Cotton J."/>
            <person name="Tsai J."/>
            <person name="Stanley E."/>
            <person name="Tracey A."/>
            <person name="Holroyd N."/>
            <person name="Lustigman S."/>
            <person name="Berriman M."/>
        </authorList>
    </citation>
    <scope>NUCLEOTIDE SEQUENCE</scope>
</reference>
<evidence type="ECO:0000256" key="1">
    <source>
        <dbReference type="SAM" id="Phobius"/>
    </source>
</evidence>
<evidence type="ECO:0000313" key="3">
    <source>
        <dbReference type="EnsemblMetazoa" id="OVOC8322.1"/>
    </source>
</evidence>
<dbReference type="EMBL" id="CMVM020000248">
    <property type="status" value="NOT_ANNOTATED_CDS"/>
    <property type="molecule type" value="Genomic_DNA"/>
</dbReference>
<feature type="transmembrane region" description="Helical" evidence="1">
    <location>
        <begin position="236"/>
        <end position="260"/>
    </location>
</feature>
<evidence type="ECO:0000313" key="4">
    <source>
        <dbReference type="Proteomes" id="UP000024404"/>
    </source>
</evidence>
<feature type="domain" description="C2" evidence="2">
    <location>
        <begin position="53"/>
        <end position="197"/>
    </location>
</feature>
<dbReference type="InterPro" id="IPR040426">
    <property type="entry name" value="C05B5.4-like"/>
</dbReference>
<accession>A0A8R1TZK5</accession>
<dbReference type="Pfam" id="PF25330">
    <property type="entry name" value="C2_nem"/>
    <property type="match status" value="1"/>
</dbReference>
<keyword evidence="1" id="KW-0812">Transmembrane</keyword>
<protein>
    <recommendedName>
        <fullName evidence="2">C2 domain-containing protein</fullName>
    </recommendedName>
</protein>
<keyword evidence="1" id="KW-1133">Transmembrane helix</keyword>
<dbReference type="PANTHER" id="PTHR38626:SF4">
    <property type="entry name" value="SKN-1 DEPENDENT ZYGOTIC TRANSCRIPT"/>
    <property type="match status" value="1"/>
</dbReference>